<dbReference type="PANTHER" id="PTHR34220">
    <property type="entry name" value="SENSOR HISTIDINE KINASE YPDA"/>
    <property type="match status" value="1"/>
</dbReference>
<accession>A0A2D0NH34</accession>
<dbReference type="GO" id="GO:0000155">
    <property type="term" value="F:phosphorelay sensor kinase activity"/>
    <property type="evidence" value="ECO:0007669"/>
    <property type="project" value="InterPro"/>
</dbReference>
<evidence type="ECO:0000256" key="1">
    <source>
        <dbReference type="SAM" id="Phobius"/>
    </source>
</evidence>
<dbReference type="InterPro" id="IPR036890">
    <property type="entry name" value="HATPase_C_sf"/>
</dbReference>
<dbReference type="AlphaFoldDB" id="A0A2D0NH34"/>
<feature type="transmembrane region" description="Helical" evidence="1">
    <location>
        <begin position="785"/>
        <end position="807"/>
    </location>
</feature>
<dbReference type="SUPFAM" id="SSF63829">
    <property type="entry name" value="Calcium-dependent phosphotriesterase"/>
    <property type="match status" value="1"/>
</dbReference>
<evidence type="ECO:0000313" key="4">
    <source>
        <dbReference type="Proteomes" id="UP000223913"/>
    </source>
</evidence>
<comment type="caution">
    <text evidence="3">The sequence shown here is derived from an EMBL/GenBank/DDBJ whole genome shotgun (WGS) entry which is preliminary data.</text>
</comment>
<sequence length="1043" mass="119666">MPRWLILKILLYFLFGAFPLARIAAQYNLTHTYTVQDGLPFTEIFKCTVASDGKVYFITNLGHLIRYDGAEFKPLHQGVPFPSDRSVFGFTAEDRFGVWLAFGSQVLRVQGDQEWVIDLPPDLQQPIQKTEGALTFFDQKNRAYRYDPDRNTFKIDSVFDDLVESLGDPAYTSWYFDSKNYWLIYRNSTDTGHQVVQLNQQFQIVSKPDFGGGGTIRSWFAQPNGINLAINMDMPGLSPRALAKVDQGHLIPITGKDWNGKVRNQFLDYIPFYTQERLFFYGHPPPEHALSEDDFEIWELKQGTEAELVVRIQLKAPIVGSRPDLDQAGNFWVASHSGLVKIFSAFMGCFESHPNMVSGLHTINEDPEGNIYLGAYRNGYAVFDGNSIVRPRQTELLPFMPGGWRDERGMMYFLKEQPYGFFRSDGKEWDIRPSYKDDPPRLMLGYYITPIQKGKVLAFGLSGKGIGIMQPPFLPGQPVRYIGEEKGMTLANVLTIAEDTGGRVWYGRSSQGIGVYDPQLDTAVTWEITNEGGLGAMSLLVDSRDNLWMGTQYGLAFLEKPDRFDLLHQDANDALQLLDLPQAGRGLVTFIKEYRGQLIFGNNRGFGLLDLHSFYERNDQPYVKFFPTNQYLPGGGSEQNAVYIDTKGKVWMGNDLGAISMDLDLLPPDTVAIGLDSILFYHGENEQTPVTEDQLIIPRGQRYLRFAWTPEFDGQLHPNHWLNYQLVLESGGTVLTESYITNRDITLGYISPGKHRFSVELYKNNLLQKRFDYQLIIPPNLEETWWFWALVSAFITLAAGVIMGLVYRNKRQHQRHELATARLNQEKEELQVQAITSSLNPHFLNNTLHWVQARVRKDTTAGEVIDKLAANIRTVFTHSRDKRAFHSLWDELILVENYLKIQGERFRERYQYILPAKEERLRFRRTMVPLMQLQIHIENAIEHGLRHRKGSTGVTVRLEEEETHVLLIIEDDGIGYSNAKKRRIRNTQQGTEMLNSLHQIYNQKNQYKITTEIEDNIYLDPTTPEGYGTRITVRIPKVYNYAH</sequence>
<keyword evidence="1" id="KW-0472">Membrane</keyword>
<dbReference type="SUPFAM" id="SSF50998">
    <property type="entry name" value="Quinoprotein alcohol dehydrogenase-like"/>
    <property type="match status" value="1"/>
</dbReference>
<dbReference type="OrthoDB" id="908907at2"/>
<dbReference type="InterPro" id="IPR050640">
    <property type="entry name" value="Bact_2-comp_sensor_kinase"/>
</dbReference>
<dbReference type="SUPFAM" id="SSF55874">
    <property type="entry name" value="ATPase domain of HSP90 chaperone/DNA topoisomerase II/histidine kinase"/>
    <property type="match status" value="1"/>
</dbReference>
<dbReference type="Proteomes" id="UP000223913">
    <property type="component" value="Unassembled WGS sequence"/>
</dbReference>
<gene>
    <name evidence="3" type="ORF">CRP01_04580</name>
</gene>
<dbReference type="Gene3D" id="3.30.565.10">
    <property type="entry name" value="Histidine kinase-like ATPase, C-terminal domain"/>
    <property type="match status" value="1"/>
</dbReference>
<keyword evidence="1" id="KW-0812">Transmembrane</keyword>
<feature type="domain" description="Signal transduction histidine kinase internal region" evidence="2">
    <location>
        <begin position="831"/>
        <end position="909"/>
    </location>
</feature>
<dbReference type="GO" id="GO:0016020">
    <property type="term" value="C:membrane"/>
    <property type="evidence" value="ECO:0007669"/>
    <property type="project" value="InterPro"/>
</dbReference>
<dbReference type="InterPro" id="IPR010559">
    <property type="entry name" value="Sig_transdc_His_kin_internal"/>
</dbReference>
<reference evidence="3 4" key="1">
    <citation type="submission" date="2017-10" db="EMBL/GenBank/DDBJ databases">
        <title>The draft genome sequence of Lewinella nigricans NBRC 102662.</title>
        <authorList>
            <person name="Wang K."/>
        </authorList>
    </citation>
    <scope>NUCLEOTIDE SEQUENCE [LARGE SCALE GENOMIC DNA]</scope>
    <source>
        <strain evidence="3 4">NBRC 102662</strain>
    </source>
</reference>
<dbReference type="InterPro" id="IPR015943">
    <property type="entry name" value="WD40/YVTN_repeat-like_dom_sf"/>
</dbReference>
<organism evidence="3 4">
    <name type="scientific">Flavilitoribacter nigricans (strain ATCC 23147 / DSM 23189 / NBRC 102662 / NCIMB 1420 / SS-2)</name>
    <name type="common">Lewinella nigricans</name>
    <dbReference type="NCBI Taxonomy" id="1122177"/>
    <lineage>
        <taxon>Bacteria</taxon>
        <taxon>Pseudomonadati</taxon>
        <taxon>Bacteroidota</taxon>
        <taxon>Saprospiria</taxon>
        <taxon>Saprospirales</taxon>
        <taxon>Lewinellaceae</taxon>
        <taxon>Flavilitoribacter</taxon>
    </lineage>
</organism>
<name>A0A2D0NH34_FLAN2</name>
<dbReference type="Pfam" id="PF06580">
    <property type="entry name" value="His_kinase"/>
    <property type="match status" value="1"/>
</dbReference>
<protein>
    <recommendedName>
        <fullName evidence="2">Signal transduction histidine kinase internal region domain-containing protein</fullName>
    </recommendedName>
</protein>
<dbReference type="EMBL" id="PDUD01000005">
    <property type="protein sequence ID" value="PHN07801.1"/>
    <property type="molecule type" value="Genomic_DNA"/>
</dbReference>
<keyword evidence="4" id="KW-1185">Reference proteome</keyword>
<keyword evidence="1" id="KW-1133">Transmembrane helix</keyword>
<evidence type="ECO:0000259" key="2">
    <source>
        <dbReference type="Pfam" id="PF06580"/>
    </source>
</evidence>
<dbReference type="Gene3D" id="2.130.10.10">
    <property type="entry name" value="YVTN repeat-like/Quinoprotein amine dehydrogenase"/>
    <property type="match status" value="2"/>
</dbReference>
<proteinExistence type="predicted"/>
<evidence type="ECO:0000313" key="3">
    <source>
        <dbReference type="EMBL" id="PHN07801.1"/>
    </source>
</evidence>
<dbReference type="PANTHER" id="PTHR34220:SF7">
    <property type="entry name" value="SENSOR HISTIDINE KINASE YPDA"/>
    <property type="match status" value="1"/>
</dbReference>
<dbReference type="InterPro" id="IPR011047">
    <property type="entry name" value="Quinoprotein_ADH-like_sf"/>
</dbReference>